<feature type="non-terminal residue" evidence="1">
    <location>
        <position position="108"/>
    </location>
</feature>
<dbReference type="AlphaFoldDB" id="A0A1B6EXV1"/>
<dbReference type="EMBL" id="GECZ01026913">
    <property type="protein sequence ID" value="JAS42856.1"/>
    <property type="molecule type" value="Transcribed_RNA"/>
</dbReference>
<name>A0A1B6EXV1_9HEMI</name>
<protein>
    <submittedName>
        <fullName evidence="1">Uncharacterized protein</fullName>
    </submittedName>
</protein>
<sequence>MLEYGAIIWSPYHNNHVNQVQQVQSRFIRMLGLRLGYTYYTTPVKDVENLFGLPPLQLRRLHADLIFLFRLVNGLIDSPDLLSRIDLCTPRGTRSKYIFSRRFLPTNY</sequence>
<gene>
    <name evidence="1" type="ORF">g.2014</name>
</gene>
<accession>A0A1B6EXV1</accession>
<organism evidence="1">
    <name type="scientific">Cuerna arida</name>
    <dbReference type="NCBI Taxonomy" id="1464854"/>
    <lineage>
        <taxon>Eukaryota</taxon>
        <taxon>Metazoa</taxon>
        <taxon>Ecdysozoa</taxon>
        <taxon>Arthropoda</taxon>
        <taxon>Hexapoda</taxon>
        <taxon>Insecta</taxon>
        <taxon>Pterygota</taxon>
        <taxon>Neoptera</taxon>
        <taxon>Paraneoptera</taxon>
        <taxon>Hemiptera</taxon>
        <taxon>Auchenorrhyncha</taxon>
        <taxon>Membracoidea</taxon>
        <taxon>Cicadellidae</taxon>
        <taxon>Cicadellinae</taxon>
        <taxon>Proconiini</taxon>
        <taxon>Cuerna</taxon>
    </lineage>
</organism>
<reference evidence="1" key="1">
    <citation type="submission" date="2015-11" db="EMBL/GenBank/DDBJ databases">
        <title>De novo transcriptome assembly of four potential Pierce s Disease insect vectors from Arizona vineyards.</title>
        <authorList>
            <person name="Tassone E.E."/>
        </authorList>
    </citation>
    <scope>NUCLEOTIDE SEQUENCE</scope>
</reference>
<proteinExistence type="predicted"/>
<evidence type="ECO:0000313" key="1">
    <source>
        <dbReference type="EMBL" id="JAS42856.1"/>
    </source>
</evidence>